<keyword evidence="2 4" id="KW-0560">Oxidoreductase</keyword>
<dbReference type="Gene3D" id="3.40.309.10">
    <property type="entry name" value="Aldehyde Dehydrogenase, Chain A, domain 2"/>
    <property type="match status" value="1"/>
</dbReference>
<dbReference type="PROSITE" id="PS00687">
    <property type="entry name" value="ALDEHYDE_DEHYDR_GLU"/>
    <property type="match status" value="1"/>
</dbReference>
<dbReference type="GO" id="GO:0004030">
    <property type="term" value="F:aldehyde dehydrogenase [NAD(P)+] activity"/>
    <property type="evidence" value="ECO:0007669"/>
    <property type="project" value="UniProtKB-EC"/>
</dbReference>
<dbReference type="OrthoDB" id="9812625at2"/>
<name>A0A379G3L0_9GAMM</name>
<organism evidence="6 7">
    <name type="scientific">Providencia rustigianii</name>
    <dbReference type="NCBI Taxonomy" id="158850"/>
    <lineage>
        <taxon>Bacteria</taxon>
        <taxon>Pseudomonadati</taxon>
        <taxon>Pseudomonadota</taxon>
        <taxon>Gammaproteobacteria</taxon>
        <taxon>Enterobacterales</taxon>
        <taxon>Morganellaceae</taxon>
        <taxon>Providencia</taxon>
    </lineage>
</organism>
<evidence type="ECO:0000256" key="3">
    <source>
        <dbReference type="PROSITE-ProRule" id="PRU10007"/>
    </source>
</evidence>
<dbReference type="Pfam" id="PF00171">
    <property type="entry name" value="Aldedh"/>
    <property type="match status" value="1"/>
</dbReference>
<evidence type="ECO:0000259" key="5">
    <source>
        <dbReference type="Pfam" id="PF00171"/>
    </source>
</evidence>
<dbReference type="InterPro" id="IPR016161">
    <property type="entry name" value="Ald_DH/histidinol_DH"/>
</dbReference>
<feature type="domain" description="Aldehyde dehydrogenase" evidence="5">
    <location>
        <begin position="31"/>
        <end position="489"/>
    </location>
</feature>
<gene>
    <name evidence="6" type="primary">puuC</name>
    <name evidence="6" type="ORF">NCTC12026_01838</name>
</gene>
<dbReference type="FunFam" id="3.40.605.10:FF:000001">
    <property type="entry name" value="Aldehyde dehydrogenase 1"/>
    <property type="match status" value="1"/>
</dbReference>
<dbReference type="InterPro" id="IPR029510">
    <property type="entry name" value="Ald_DH_CS_GLU"/>
</dbReference>
<dbReference type="SUPFAM" id="SSF53720">
    <property type="entry name" value="ALDH-like"/>
    <property type="match status" value="1"/>
</dbReference>
<evidence type="ECO:0000313" key="7">
    <source>
        <dbReference type="Proteomes" id="UP000255129"/>
    </source>
</evidence>
<dbReference type="EC" id="1.2.1.5" evidence="6"/>
<protein>
    <submittedName>
        <fullName evidence="6">Aldehyde dehydrogenase PuuC</fullName>
        <ecNumber evidence="6">1.2.1.5</ecNumber>
    </submittedName>
</protein>
<dbReference type="Gene3D" id="3.40.605.10">
    <property type="entry name" value="Aldehyde Dehydrogenase, Chain A, domain 1"/>
    <property type="match status" value="1"/>
</dbReference>
<feature type="active site" evidence="3">
    <location>
        <position position="263"/>
    </location>
</feature>
<evidence type="ECO:0000256" key="1">
    <source>
        <dbReference type="ARBA" id="ARBA00009986"/>
    </source>
</evidence>
<dbReference type="EMBL" id="UGUA01000002">
    <property type="protein sequence ID" value="SUC35442.1"/>
    <property type="molecule type" value="Genomic_DNA"/>
</dbReference>
<dbReference type="Proteomes" id="UP000255129">
    <property type="component" value="Unassembled WGS sequence"/>
</dbReference>
<comment type="similarity">
    <text evidence="1 4">Belongs to the aldehyde dehydrogenase family.</text>
</comment>
<dbReference type="InterPro" id="IPR016162">
    <property type="entry name" value="Ald_DH_N"/>
</dbReference>
<sequence length="494" mass="53785">MLITKEQIFERAKQSQLWAGNLIAGYQNHTAKLKNYTPIDNSLIGYIADGSAQDVHAAVNVARSTFQEGSWSGLSPQERKQVMLRWAQLIEKHSEELAALDCVDAGKPITECLNTDLPATIETFYWYAEAIDKLFGKIAPTGNQEMGLIVHEPIGVVGAVLPWNFPAQMFAWKVAPALAVGNSVIVKPAELTSLSAYRLVELAYEAGIPKGALSLVCGLGEKVGEALGRHPDVDMVSFTGSTEVGRLFLKYSAESNLKEIVLECGGKSPQVVFEDADIDAAIPHIMAAAFWNMSENCSCGSRLIVHENIKKPLLEKLTKAVASWQVGNPMDAAVSIGPMIEQAHFEKVKSFLDSTIKEGGKLVVGGKVRSDLGSGWYIEPTIFDAVTPEMSLFRHEVFGPILAVTSFKTDDEAVTLANDTHYGLAASFYSQNIHRVMNIARRINAGTVSVNGFSEGNITTPFGGFRQSGFGGKDNGLEAFEQYTQTKVIWLINH</sequence>
<reference evidence="6 7" key="1">
    <citation type="submission" date="2018-06" db="EMBL/GenBank/DDBJ databases">
        <authorList>
            <consortium name="Pathogen Informatics"/>
            <person name="Doyle S."/>
        </authorList>
    </citation>
    <scope>NUCLEOTIDE SEQUENCE [LARGE SCALE GENOMIC DNA]</scope>
    <source>
        <strain evidence="6 7">NCTC12026</strain>
    </source>
</reference>
<dbReference type="CDD" id="cd07112">
    <property type="entry name" value="ALDH_GABALDH-PuuC"/>
    <property type="match status" value="1"/>
</dbReference>
<proteinExistence type="inferred from homology"/>
<dbReference type="FunFam" id="3.40.309.10:FF:000012">
    <property type="entry name" value="Betaine aldehyde dehydrogenase"/>
    <property type="match status" value="1"/>
</dbReference>
<dbReference type="InterPro" id="IPR016163">
    <property type="entry name" value="Ald_DH_C"/>
</dbReference>
<dbReference type="AlphaFoldDB" id="A0A379G3L0"/>
<evidence type="ECO:0000256" key="2">
    <source>
        <dbReference type="ARBA" id="ARBA00023002"/>
    </source>
</evidence>
<dbReference type="InterPro" id="IPR015590">
    <property type="entry name" value="Aldehyde_DH_dom"/>
</dbReference>
<dbReference type="RefSeq" id="WP_006813165.1">
    <property type="nucleotide sequence ID" value="NZ_AP018946.1"/>
</dbReference>
<dbReference type="PANTHER" id="PTHR11699">
    <property type="entry name" value="ALDEHYDE DEHYDROGENASE-RELATED"/>
    <property type="match status" value="1"/>
</dbReference>
<evidence type="ECO:0000256" key="4">
    <source>
        <dbReference type="RuleBase" id="RU003345"/>
    </source>
</evidence>
<evidence type="ECO:0000313" key="6">
    <source>
        <dbReference type="EMBL" id="SUC35442.1"/>
    </source>
</evidence>
<accession>A0A379G3L0</accession>